<dbReference type="InterPro" id="IPR026021">
    <property type="entry name" value="YdjA-like"/>
</dbReference>
<evidence type="ECO:0000256" key="1">
    <source>
        <dbReference type="ARBA" id="ARBA00001917"/>
    </source>
</evidence>
<dbReference type="CDD" id="cd02135">
    <property type="entry name" value="YdjA-like"/>
    <property type="match status" value="1"/>
</dbReference>
<feature type="domain" description="Nitroreductase" evidence="9">
    <location>
        <begin position="9"/>
        <end position="160"/>
    </location>
</feature>
<sequence>MTGVADLLRTRRSGGRILDDAPSDDEITDLLALAMNAPDHAALRPWRMVVLRGPARQRLGDALADAQGATGAERERAAAKALRAPLLLGVVLVPKPHPKVPEWEQLAAATAVVTHLGLLLHEAGWSSIWRTGPLVDAAQVRAVMAAAPQEKLLGWLYIGRPDPHAPKPERPVGDARAHLSVLPAVRTNLVTAR</sequence>
<comment type="cofactor">
    <cofactor evidence="1 8">
        <name>FMN</name>
        <dbReference type="ChEBI" id="CHEBI:58210"/>
    </cofactor>
</comment>
<dbReference type="SUPFAM" id="SSF55469">
    <property type="entry name" value="FMN-dependent nitroreductase-like"/>
    <property type="match status" value="1"/>
</dbReference>
<evidence type="ECO:0000256" key="4">
    <source>
        <dbReference type="ARBA" id="ARBA00022643"/>
    </source>
</evidence>
<dbReference type="InterPro" id="IPR000415">
    <property type="entry name" value="Nitroreductase-like"/>
</dbReference>
<dbReference type="Pfam" id="PF00881">
    <property type="entry name" value="Nitroreductase"/>
    <property type="match status" value="1"/>
</dbReference>
<dbReference type="PANTHER" id="PTHR43821">
    <property type="entry name" value="NAD(P)H NITROREDUCTASE YDJA-RELATED"/>
    <property type="match status" value="1"/>
</dbReference>
<evidence type="ECO:0000256" key="7">
    <source>
        <dbReference type="ARBA" id="ARBA00023027"/>
    </source>
</evidence>
<evidence type="ECO:0000256" key="8">
    <source>
        <dbReference type="PIRNR" id="PIRNR000232"/>
    </source>
</evidence>
<comment type="caution">
    <text evidence="10">The sequence shown here is derived from an EMBL/GenBank/DDBJ whole genome shotgun (WGS) entry which is preliminary data.</text>
</comment>
<dbReference type="PIRSF" id="PIRSF000232">
    <property type="entry name" value="YdjA"/>
    <property type="match status" value="1"/>
</dbReference>
<dbReference type="Proteomes" id="UP000734823">
    <property type="component" value="Unassembled WGS sequence"/>
</dbReference>
<accession>A0ABR7L096</accession>
<evidence type="ECO:0000313" key="10">
    <source>
        <dbReference type="EMBL" id="MBC6446099.1"/>
    </source>
</evidence>
<evidence type="ECO:0000256" key="3">
    <source>
        <dbReference type="ARBA" id="ARBA00022630"/>
    </source>
</evidence>
<gene>
    <name evidence="10" type="ORF">GPZ80_02790</name>
</gene>
<keyword evidence="4 8" id="KW-0288">FMN</keyword>
<evidence type="ECO:0000256" key="2">
    <source>
        <dbReference type="ARBA" id="ARBA00007118"/>
    </source>
</evidence>
<evidence type="ECO:0000256" key="6">
    <source>
        <dbReference type="ARBA" id="ARBA00023002"/>
    </source>
</evidence>
<keyword evidence="3 8" id="KW-0285">Flavoprotein</keyword>
<dbReference type="EMBL" id="JABVED010000001">
    <property type="protein sequence ID" value="MBC6446099.1"/>
    <property type="molecule type" value="Genomic_DNA"/>
</dbReference>
<keyword evidence="7 8" id="KW-0520">NAD</keyword>
<evidence type="ECO:0000313" key="11">
    <source>
        <dbReference type="Proteomes" id="UP000734823"/>
    </source>
</evidence>
<evidence type="ECO:0000256" key="5">
    <source>
        <dbReference type="ARBA" id="ARBA00022857"/>
    </source>
</evidence>
<evidence type="ECO:0000259" key="9">
    <source>
        <dbReference type="Pfam" id="PF00881"/>
    </source>
</evidence>
<dbReference type="EC" id="1.-.-.-" evidence="8"/>
<dbReference type="PANTHER" id="PTHR43821:SF1">
    <property type="entry name" value="NAD(P)H NITROREDUCTASE YDJA-RELATED"/>
    <property type="match status" value="1"/>
</dbReference>
<dbReference type="InterPro" id="IPR029479">
    <property type="entry name" value="Nitroreductase"/>
</dbReference>
<organism evidence="10 11">
    <name type="scientific">Actinokineospora xionganensis</name>
    <dbReference type="NCBI Taxonomy" id="2684470"/>
    <lineage>
        <taxon>Bacteria</taxon>
        <taxon>Bacillati</taxon>
        <taxon>Actinomycetota</taxon>
        <taxon>Actinomycetes</taxon>
        <taxon>Pseudonocardiales</taxon>
        <taxon>Pseudonocardiaceae</taxon>
        <taxon>Actinokineospora</taxon>
    </lineage>
</organism>
<dbReference type="Gene3D" id="3.40.109.10">
    <property type="entry name" value="NADH Oxidase"/>
    <property type="match status" value="1"/>
</dbReference>
<keyword evidence="6 8" id="KW-0560">Oxidoreductase</keyword>
<dbReference type="RefSeq" id="WP_187218137.1">
    <property type="nucleotide sequence ID" value="NZ_JABVED010000001.1"/>
</dbReference>
<reference evidence="10 11" key="1">
    <citation type="submission" date="2020-06" db="EMBL/GenBank/DDBJ databases">
        <title>Actinokineospora xiongansis sp. nov., isolated from soil of Baiyangdian.</title>
        <authorList>
            <person name="Zhang X."/>
        </authorList>
    </citation>
    <scope>NUCLEOTIDE SEQUENCE [LARGE SCALE GENOMIC DNA]</scope>
    <source>
        <strain evidence="10 11">HBU206404</strain>
    </source>
</reference>
<name>A0ABR7L096_9PSEU</name>
<comment type="similarity">
    <text evidence="2 8">Belongs to the nitroreductase family.</text>
</comment>
<dbReference type="InterPro" id="IPR052530">
    <property type="entry name" value="NAD(P)H_nitroreductase"/>
</dbReference>
<keyword evidence="5 8" id="KW-0521">NADP</keyword>
<keyword evidence="11" id="KW-1185">Reference proteome</keyword>
<proteinExistence type="inferred from homology"/>
<protein>
    <recommendedName>
        <fullName evidence="8">Putative NAD(P)H nitroreductase</fullName>
        <ecNumber evidence="8">1.-.-.-</ecNumber>
    </recommendedName>
</protein>